<gene>
    <name evidence="1" type="ORF">QQ020_08215</name>
</gene>
<dbReference type="RefSeq" id="WP_346757357.1">
    <property type="nucleotide sequence ID" value="NZ_JAUJEB010000001.1"/>
</dbReference>
<evidence type="ECO:0000313" key="1">
    <source>
        <dbReference type="EMBL" id="MDN5212032.1"/>
    </source>
</evidence>
<accession>A0ABT8L2Q3</accession>
<evidence type="ECO:0000313" key="2">
    <source>
        <dbReference type="Proteomes" id="UP001172083"/>
    </source>
</evidence>
<evidence type="ECO:0008006" key="3">
    <source>
        <dbReference type="Google" id="ProtNLM"/>
    </source>
</evidence>
<reference evidence="1" key="1">
    <citation type="submission" date="2023-06" db="EMBL/GenBank/DDBJ databases">
        <title>Genomic of Agaribacillus aureum.</title>
        <authorList>
            <person name="Wang G."/>
        </authorList>
    </citation>
    <scope>NUCLEOTIDE SEQUENCE</scope>
    <source>
        <strain evidence="1">BMA12</strain>
    </source>
</reference>
<comment type="caution">
    <text evidence="1">The sequence shown here is derived from an EMBL/GenBank/DDBJ whole genome shotgun (WGS) entry which is preliminary data.</text>
</comment>
<proteinExistence type="predicted"/>
<keyword evidence="2" id="KW-1185">Reference proteome</keyword>
<dbReference type="InterPro" id="IPR011990">
    <property type="entry name" value="TPR-like_helical_dom_sf"/>
</dbReference>
<organism evidence="1 2">
    <name type="scientific">Agaribacillus aureus</name>
    <dbReference type="NCBI Taxonomy" id="3051825"/>
    <lineage>
        <taxon>Bacteria</taxon>
        <taxon>Pseudomonadati</taxon>
        <taxon>Bacteroidota</taxon>
        <taxon>Cytophagia</taxon>
        <taxon>Cytophagales</taxon>
        <taxon>Splendidivirgaceae</taxon>
        <taxon>Agaribacillus</taxon>
    </lineage>
</organism>
<dbReference type="EMBL" id="JAUJEB010000001">
    <property type="protein sequence ID" value="MDN5212032.1"/>
    <property type="molecule type" value="Genomic_DNA"/>
</dbReference>
<dbReference type="SUPFAM" id="SSF48452">
    <property type="entry name" value="TPR-like"/>
    <property type="match status" value="1"/>
</dbReference>
<name>A0ABT8L2Q3_9BACT</name>
<dbReference type="Gene3D" id="1.25.40.10">
    <property type="entry name" value="Tetratricopeptide repeat domain"/>
    <property type="match status" value="2"/>
</dbReference>
<dbReference type="Proteomes" id="UP001172083">
    <property type="component" value="Unassembled WGS sequence"/>
</dbReference>
<protein>
    <recommendedName>
        <fullName evidence="3">Tetratricopeptide repeat protein</fullName>
    </recommendedName>
</protein>
<sequence>MKLLLTLIAVLGINASLLAQWKWGENEAKAKEMYAKYTDAMKMGNFSEAVEPLEWLLENTPDLNSSIYINGAKIYKALVDAETDKEKKAIYQEKALTTYDNRIKYFKGEANVLNRKAYVAYKYLRDKEGRQKELFELFQKVYELNGNKVSISNHVAYMDIVKRYKAAGGALTDDQILEIYDQISEIITKQKEKGGKIESLEKNQAVVDKLLSSMVPLDCDFIENKLGASFRKDGENLRMAKKIIKLSLTYKCTEQPIFLEAATLLQIKEPTFSIAKLIAIKADKAGDSQKAEKFYLEAITLTEENVKKAEIFYGLANHYRVRGLKSKSRQNALKATAADPSKKEAYKIIGDLYMTSYEECREGVSKVQDRAIYIAAYRMYQKAGNAAAMKTARGQFPSMEEIFELGLKEGQDITVGCWVNETVQIQRRPADGTH</sequence>